<sequence length="226" mass="24783">MSRSTSPVPFVNDLFDPVPDTGPYREALAPGAVILRNFARDRVEEMAEAIRGVLRRAPLKAMHTPGGLPMTVKTSSCGNAGWVSDEHGYRYARVRAHGASEWPPIPEPLMQLALAAARAADYPDFVPDFCLINYYRPGAKLGLHQDKDERDPNAPIVSLSLGLPAEFLFGGNERSDKTRTVWLYSGDVVVWGGPSRMAFHGVKPVADGIDPVFGHCRVNLTFRKAL</sequence>
<dbReference type="InterPro" id="IPR027450">
    <property type="entry name" value="AlkB-like"/>
</dbReference>
<evidence type="ECO:0000259" key="6">
    <source>
        <dbReference type="PROSITE" id="PS51471"/>
    </source>
</evidence>
<dbReference type="EC" id="1.14.11.33" evidence="7"/>
<dbReference type="Gene3D" id="2.60.120.590">
    <property type="entry name" value="Alpha-ketoglutarate-dependent dioxygenase AlkB-like"/>
    <property type="match status" value="1"/>
</dbReference>
<accession>A0ABT7XIT8</accession>
<protein>
    <submittedName>
        <fullName evidence="7">DNA oxidative demethylase AlkB</fullName>
        <ecNumber evidence="7">1.14.11.33</ecNumber>
    </submittedName>
</protein>
<keyword evidence="4 7" id="KW-0560">Oxidoreductase</keyword>
<dbReference type="InterPro" id="IPR037151">
    <property type="entry name" value="AlkB-like_sf"/>
</dbReference>
<comment type="cofactor">
    <cofactor evidence="1">
        <name>Fe(2+)</name>
        <dbReference type="ChEBI" id="CHEBI:29033"/>
    </cofactor>
</comment>
<dbReference type="PANTHER" id="PTHR16557:SF2">
    <property type="entry name" value="NUCLEIC ACID DIOXYGENASE ALKBH1"/>
    <property type="match status" value="1"/>
</dbReference>
<dbReference type="RefSeq" id="WP_289828248.1">
    <property type="nucleotide sequence ID" value="NZ_JAUEDK010000003.1"/>
</dbReference>
<evidence type="ECO:0000256" key="5">
    <source>
        <dbReference type="ARBA" id="ARBA00023004"/>
    </source>
</evidence>
<dbReference type="SUPFAM" id="SSF51197">
    <property type="entry name" value="Clavaminate synthase-like"/>
    <property type="match status" value="1"/>
</dbReference>
<dbReference type="InterPro" id="IPR004574">
    <property type="entry name" value="Alkb"/>
</dbReference>
<keyword evidence="5" id="KW-0408">Iron</keyword>
<keyword evidence="8" id="KW-1185">Reference proteome</keyword>
<evidence type="ECO:0000256" key="1">
    <source>
        <dbReference type="ARBA" id="ARBA00001954"/>
    </source>
</evidence>
<feature type="domain" description="Fe2OG dioxygenase" evidence="6">
    <location>
        <begin position="126"/>
        <end position="226"/>
    </location>
</feature>
<evidence type="ECO:0000313" key="8">
    <source>
        <dbReference type="Proteomes" id="UP001168540"/>
    </source>
</evidence>
<keyword evidence="2" id="KW-0479">Metal-binding</keyword>
<evidence type="ECO:0000256" key="2">
    <source>
        <dbReference type="ARBA" id="ARBA00022723"/>
    </source>
</evidence>
<proteinExistence type="predicted"/>
<dbReference type="Pfam" id="PF13532">
    <property type="entry name" value="2OG-FeII_Oxy_2"/>
    <property type="match status" value="1"/>
</dbReference>
<dbReference type="NCBIfam" id="NF011930">
    <property type="entry name" value="PRK15401.1"/>
    <property type="match status" value="1"/>
</dbReference>
<gene>
    <name evidence="7" type="primary">alkB</name>
    <name evidence="7" type="ORF">QU481_02245</name>
</gene>
<evidence type="ECO:0000313" key="7">
    <source>
        <dbReference type="EMBL" id="MDN0073714.1"/>
    </source>
</evidence>
<keyword evidence="3" id="KW-0223">Dioxygenase</keyword>
<dbReference type="PROSITE" id="PS51471">
    <property type="entry name" value="FE2OG_OXY"/>
    <property type="match status" value="1"/>
</dbReference>
<reference evidence="7" key="1">
    <citation type="submission" date="2023-06" db="EMBL/GenBank/DDBJ databases">
        <authorList>
            <person name="Zhang S."/>
        </authorList>
    </citation>
    <scope>NUCLEOTIDE SEQUENCE</scope>
    <source>
        <strain evidence="7">SG2303</strain>
    </source>
</reference>
<evidence type="ECO:0000256" key="4">
    <source>
        <dbReference type="ARBA" id="ARBA00023002"/>
    </source>
</evidence>
<evidence type="ECO:0000256" key="3">
    <source>
        <dbReference type="ARBA" id="ARBA00022964"/>
    </source>
</evidence>
<dbReference type="InterPro" id="IPR005123">
    <property type="entry name" value="Oxoglu/Fe-dep_dioxygenase_dom"/>
</dbReference>
<organism evidence="7 8">
    <name type="scientific">Crenobacter oryzisoli</name>
    <dbReference type="NCBI Taxonomy" id="3056844"/>
    <lineage>
        <taxon>Bacteria</taxon>
        <taxon>Pseudomonadati</taxon>
        <taxon>Pseudomonadota</taxon>
        <taxon>Betaproteobacteria</taxon>
        <taxon>Neisseriales</taxon>
        <taxon>Neisseriaceae</taxon>
        <taxon>Crenobacter</taxon>
    </lineage>
</organism>
<dbReference type="Proteomes" id="UP001168540">
    <property type="component" value="Unassembled WGS sequence"/>
</dbReference>
<dbReference type="GO" id="GO:0035516">
    <property type="term" value="F:broad specificity oxidative DNA demethylase activity"/>
    <property type="evidence" value="ECO:0007669"/>
    <property type="project" value="UniProtKB-EC"/>
</dbReference>
<name>A0ABT7XIT8_9NEIS</name>
<dbReference type="EMBL" id="JAUEDK010000003">
    <property type="protein sequence ID" value="MDN0073714.1"/>
    <property type="molecule type" value="Genomic_DNA"/>
</dbReference>
<comment type="caution">
    <text evidence="7">The sequence shown here is derived from an EMBL/GenBank/DDBJ whole genome shotgun (WGS) entry which is preliminary data.</text>
</comment>
<dbReference type="PANTHER" id="PTHR16557">
    <property type="entry name" value="ALKYLATED DNA REPAIR PROTEIN ALKB-RELATED"/>
    <property type="match status" value="1"/>
</dbReference>